<proteinExistence type="inferred from homology"/>
<evidence type="ECO:0000313" key="14">
    <source>
        <dbReference type="Proteomes" id="UP000231962"/>
    </source>
</evidence>
<dbReference type="PANTHER" id="PTHR32438">
    <property type="entry name" value="4-ALPHA-GLUCANOTRANSFERASE DPE1, CHLOROPLASTIC/AMYLOPLASTIC"/>
    <property type="match status" value="1"/>
</dbReference>
<dbReference type="GO" id="GO:0004134">
    <property type="term" value="F:4-alpha-glucanotransferase activity"/>
    <property type="evidence" value="ECO:0007669"/>
    <property type="project" value="UniProtKB-EC"/>
</dbReference>
<keyword evidence="5 10" id="KW-0328">Glycosyltransferase</keyword>
<keyword evidence="7 10" id="KW-0119">Carbohydrate metabolism</keyword>
<dbReference type="Proteomes" id="UP000231962">
    <property type="component" value="Unassembled WGS sequence"/>
</dbReference>
<dbReference type="InterPro" id="IPR003385">
    <property type="entry name" value="Glyco_hydro_77"/>
</dbReference>
<evidence type="ECO:0000256" key="5">
    <source>
        <dbReference type="ARBA" id="ARBA00022676"/>
    </source>
</evidence>
<comment type="catalytic activity">
    <reaction evidence="1 10">
        <text>Transfers a segment of a (1-&gt;4)-alpha-D-glucan to a new position in an acceptor, which may be glucose or a (1-&gt;4)-alpha-D-glucan.</text>
        <dbReference type="EC" id="2.4.1.25"/>
    </reaction>
</comment>
<keyword evidence="14" id="KW-1185">Reference proteome</keyword>
<dbReference type="OrthoDB" id="9811841at2"/>
<evidence type="ECO:0000256" key="8">
    <source>
        <dbReference type="ARBA" id="ARBA00031423"/>
    </source>
</evidence>
<dbReference type="Gene3D" id="3.20.20.80">
    <property type="entry name" value="Glycosidases"/>
    <property type="match status" value="1"/>
</dbReference>
<dbReference type="EMBL" id="NPDY01000008">
    <property type="protein sequence ID" value="PJZ69682.1"/>
    <property type="molecule type" value="Genomic_DNA"/>
</dbReference>
<feature type="domain" description="MalQ N-terminal beta-sandwich" evidence="11">
    <location>
        <begin position="76"/>
        <end position="159"/>
    </location>
</feature>
<evidence type="ECO:0000313" key="15">
    <source>
        <dbReference type="Proteomes" id="UP000231990"/>
    </source>
</evidence>
<evidence type="ECO:0000256" key="9">
    <source>
        <dbReference type="ARBA" id="ARBA00031501"/>
    </source>
</evidence>
<reference evidence="14 15" key="1">
    <citation type="submission" date="2017-07" db="EMBL/GenBank/DDBJ databases">
        <title>Leptospira spp. isolated from tropical soils.</title>
        <authorList>
            <person name="Thibeaux R."/>
            <person name="Iraola G."/>
            <person name="Ferres I."/>
            <person name="Bierque E."/>
            <person name="Girault D."/>
            <person name="Soupe-Gilbert M.-E."/>
            <person name="Picardeau M."/>
            <person name="Goarant C."/>
        </authorList>
    </citation>
    <scope>NUCLEOTIDE SEQUENCE [LARGE SCALE GENOMIC DNA]</scope>
    <source>
        <strain evidence="13 15">FH1-B-B1</strain>
        <strain evidence="12 14">FH1-B-C1</strain>
    </source>
</reference>
<dbReference type="Pfam" id="PF21226">
    <property type="entry name" value="MalQ_N"/>
    <property type="match status" value="1"/>
</dbReference>
<comment type="caution">
    <text evidence="13">The sequence shown here is derived from an EMBL/GenBank/DDBJ whole genome shotgun (WGS) entry which is preliminary data.</text>
</comment>
<evidence type="ECO:0000256" key="7">
    <source>
        <dbReference type="ARBA" id="ARBA00023277"/>
    </source>
</evidence>
<dbReference type="PANTHER" id="PTHR32438:SF5">
    <property type="entry name" value="4-ALPHA-GLUCANOTRANSFERASE DPE1, CHLOROPLASTIC_AMYLOPLASTIC"/>
    <property type="match status" value="1"/>
</dbReference>
<dbReference type="EC" id="2.4.1.25" evidence="3 10"/>
<dbReference type="RefSeq" id="WP_100713965.1">
    <property type="nucleotide sequence ID" value="NZ_NPDY01000008.1"/>
</dbReference>
<dbReference type="Pfam" id="PF02446">
    <property type="entry name" value="Glyco_hydro_77"/>
    <property type="match status" value="1"/>
</dbReference>
<dbReference type="AlphaFoldDB" id="A0A2M9ZI40"/>
<evidence type="ECO:0000256" key="4">
    <source>
        <dbReference type="ARBA" id="ARBA00020295"/>
    </source>
</evidence>
<evidence type="ECO:0000256" key="2">
    <source>
        <dbReference type="ARBA" id="ARBA00005684"/>
    </source>
</evidence>
<evidence type="ECO:0000259" key="11">
    <source>
        <dbReference type="Pfam" id="PF21226"/>
    </source>
</evidence>
<dbReference type="SUPFAM" id="SSF51445">
    <property type="entry name" value="(Trans)glycosidases"/>
    <property type="match status" value="1"/>
</dbReference>
<evidence type="ECO:0000256" key="3">
    <source>
        <dbReference type="ARBA" id="ARBA00012560"/>
    </source>
</evidence>
<accession>A0A2M9ZI40</accession>
<dbReference type="InterPro" id="IPR048458">
    <property type="entry name" value="MalQ_N"/>
</dbReference>
<protein>
    <recommendedName>
        <fullName evidence="4 10">4-alpha-glucanotransferase</fullName>
        <ecNumber evidence="3 10">2.4.1.25</ecNumber>
    </recommendedName>
    <alternativeName>
        <fullName evidence="8 10">Amylomaltase</fullName>
    </alternativeName>
    <alternativeName>
        <fullName evidence="9 10">Disproportionating enzyme</fullName>
    </alternativeName>
</protein>
<evidence type="ECO:0000256" key="1">
    <source>
        <dbReference type="ARBA" id="ARBA00000439"/>
    </source>
</evidence>
<keyword evidence="6 10" id="KW-0808">Transferase</keyword>
<sequence>MNPALSELASFCGIAPEYYDLEGKLHELDERTALGILKALGIDSAELSNSEWAFRKRERERISQVFEPTYFFTEEHNEIEIQFRWPLSLDFGETECRISLEDGSCLSFPFSETNQREEKDFFGYKYAEYRLLIPRNLPQGYHQISLEKFSAKAESLQGTSSLLVVHPSSCFTWTERRTGISAQLYSLRTPWNDGIGDFNDLLELGKDCTRNGFSVLGMNPLHSLFSHLPNHRSPYSPSNRLFRNPIYIHIPWLFENLGINIKDSEYSIERESPIFKNEKSQDCIDYDLIFRFKFKYFQKAFLEFSNSKDDKAIKSRANFKEFQEREGSALFEHCLFESLCEKIEGFGPNFHPGWPKGFENYLGESVSKEVAANQDRIEFFQFLQWEAERQLTLVNEHFNQIGLALYLDLAVAPHPQGSEVWSNRELYSSYASIGAPPDHFSPEGQNWGISPILPQRLRQNEYILFRKLLQKNMIFGGALRIDHALGLFKLFWIPEGAKVGGYVNYPWQDLLKLIALESQRNRCLVIGEDLGNVPEEVKINLMNFGIYSWKVLIFEKDASGQFKPLTDYPWHSVATHNTHDLPTLKGYLVGADIHERVKLGQISNDQYAEMLKERKLEEQKIFSLYRQVSAQNEISSHTEAPISTNELLSLLDKCNSQILLYSLGDILEETEQPNLPGTVDEYPNWKLRYRSFWKTYL</sequence>
<evidence type="ECO:0000313" key="12">
    <source>
        <dbReference type="EMBL" id="PJZ69682.1"/>
    </source>
</evidence>
<dbReference type="GO" id="GO:0005975">
    <property type="term" value="P:carbohydrate metabolic process"/>
    <property type="evidence" value="ECO:0007669"/>
    <property type="project" value="InterPro"/>
</dbReference>
<dbReference type="NCBIfam" id="TIGR00217">
    <property type="entry name" value="malQ"/>
    <property type="match status" value="1"/>
</dbReference>
<name>A0A2M9ZI40_9LEPT</name>
<organism evidence="13 15">
    <name type="scientific">Leptospira perolatii</name>
    <dbReference type="NCBI Taxonomy" id="2023191"/>
    <lineage>
        <taxon>Bacteria</taxon>
        <taxon>Pseudomonadati</taxon>
        <taxon>Spirochaetota</taxon>
        <taxon>Spirochaetia</taxon>
        <taxon>Leptospirales</taxon>
        <taxon>Leptospiraceae</taxon>
        <taxon>Leptospira</taxon>
    </lineage>
</organism>
<gene>
    <name evidence="13" type="primary">malQ</name>
    <name evidence="12" type="ORF">CH360_10445</name>
    <name evidence="13" type="ORF">CH373_18445</name>
</gene>
<comment type="similarity">
    <text evidence="2 10">Belongs to the disproportionating enzyme family.</text>
</comment>
<evidence type="ECO:0000256" key="6">
    <source>
        <dbReference type="ARBA" id="ARBA00022679"/>
    </source>
</evidence>
<dbReference type="InterPro" id="IPR017853">
    <property type="entry name" value="GH"/>
</dbReference>
<dbReference type="EMBL" id="NPDZ01000031">
    <property type="protein sequence ID" value="PJZ71634.1"/>
    <property type="molecule type" value="Genomic_DNA"/>
</dbReference>
<evidence type="ECO:0000256" key="10">
    <source>
        <dbReference type="RuleBase" id="RU361207"/>
    </source>
</evidence>
<dbReference type="Proteomes" id="UP000231990">
    <property type="component" value="Unassembled WGS sequence"/>
</dbReference>
<evidence type="ECO:0000313" key="13">
    <source>
        <dbReference type="EMBL" id="PJZ71634.1"/>
    </source>
</evidence>